<sequence>MCWLCDNRGAAKRDALDKIRAKVDKFGWTIEHVRSRDPRSYTIGLREFGEPELMVTGLPPDAAEDILTRVALAILEGMWLHPGSQLTLDHDLLLEVVAVDQPYLHLCIAVAIEGPIEARQLVWSDPHGLLPWDPEYGHGHLIQPVLGRREQPYAA</sequence>
<name>A0A1X1QZ34_MYCFA</name>
<accession>A0A1X1QZ34</accession>
<proteinExistence type="predicted"/>
<dbReference type="STRING" id="1793.AWC04_19425"/>
<dbReference type="Proteomes" id="UP000193484">
    <property type="component" value="Unassembled WGS sequence"/>
</dbReference>
<keyword evidence="2" id="KW-1185">Reference proteome</keyword>
<organism evidence="1 2">
    <name type="scientific">Mycolicibacterium fallax</name>
    <name type="common">Mycobacterium fallax</name>
    <dbReference type="NCBI Taxonomy" id="1793"/>
    <lineage>
        <taxon>Bacteria</taxon>
        <taxon>Bacillati</taxon>
        <taxon>Actinomycetota</taxon>
        <taxon>Actinomycetes</taxon>
        <taxon>Mycobacteriales</taxon>
        <taxon>Mycobacteriaceae</taxon>
        <taxon>Mycolicibacterium</taxon>
    </lineage>
</organism>
<dbReference type="OrthoDB" id="511192at2"/>
<gene>
    <name evidence="1" type="ORF">AWC04_19425</name>
</gene>
<dbReference type="AlphaFoldDB" id="A0A1X1QZ34"/>
<protein>
    <submittedName>
        <fullName evidence="1">Uncharacterized protein</fullName>
    </submittedName>
</protein>
<comment type="caution">
    <text evidence="1">The sequence shown here is derived from an EMBL/GenBank/DDBJ whole genome shotgun (WGS) entry which is preliminary data.</text>
</comment>
<reference evidence="1 2" key="1">
    <citation type="submission" date="2016-01" db="EMBL/GenBank/DDBJ databases">
        <title>The new phylogeny of the genus Mycobacterium.</title>
        <authorList>
            <person name="Tarcisio F."/>
            <person name="Conor M."/>
            <person name="Antonella G."/>
            <person name="Elisabetta G."/>
            <person name="Giulia F.S."/>
            <person name="Sara T."/>
            <person name="Anna F."/>
            <person name="Clotilde B."/>
            <person name="Roberto B."/>
            <person name="Veronica D.S."/>
            <person name="Fabio R."/>
            <person name="Monica P."/>
            <person name="Olivier J."/>
            <person name="Enrico T."/>
            <person name="Nicola S."/>
        </authorList>
    </citation>
    <scope>NUCLEOTIDE SEQUENCE [LARGE SCALE GENOMIC DNA]</scope>
    <source>
        <strain evidence="1 2">DSM 44179</strain>
    </source>
</reference>
<dbReference type="InterPro" id="IPR025358">
    <property type="entry name" value="DUF4262"/>
</dbReference>
<dbReference type="Pfam" id="PF14081">
    <property type="entry name" value="DUF4262"/>
    <property type="match status" value="1"/>
</dbReference>
<dbReference type="EMBL" id="LQOJ01000073">
    <property type="protein sequence ID" value="ORU96742.1"/>
    <property type="molecule type" value="Genomic_DNA"/>
</dbReference>
<evidence type="ECO:0000313" key="2">
    <source>
        <dbReference type="Proteomes" id="UP000193484"/>
    </source>
</evidence>
<evidence type="ECO:0000313" key="1">
    <source>
        <dbReference type="EMBL" id="ORU96742.1"/>
    </source>
</evidence>